<evidence type="ECO:0000313" key="2">
    <source>
        <dbReference type="EMBL" id="SKC81543.1"/>
    </source>
</evidence>
<protein>
    <submittedName>
        <fullName evidence="2">Uncharacterized protein</fullName>
    </submittedName>
</protein>
<name>A0A1T5M093_9BACT</name>
<accession>A0A1T5M093</accession>
<dbReference type="OrthoDB" id="1523672at2"/>
<evidence type="ECO:0000313" key="3">
    <source>
        <dbReference type="Proteomes" id="UP000190961"/>
    </source>
</evidence>
<feature type="compositionally biased region" description="Gly residues" evidence="1">
    <location>
        <begin position="226"/>
        <end position="235"/>
    </location>
</feature>
<feature type="region of interest" description="Disordered" evidence="1">
    <location>
        <begin position="212"/>
        <end position="244"/>
    </location>
</feature>
<dbReference type="Proteomes" id="UP000190961">
    <property type="component" value="Unassembled WGS sequence"/>
</dbReference>
<dbReference type="EMBL" id="FUZU01000003">
    <property type="protein sequence ID" value="SKC81543.1"/>
    <property type="molecule type" value="Genomic_DNA"/>
</dbReference>
<reference evidence="2 3" key="1">
    <citation type="submission" date="2017-02" db="EMBL/GenBank/DDBJ databases">
        <authorList>
            <person name="Peterson S.W."/>
        </authorList>
    </citation>
    <scope>NUCLEOTIDE SEQUENCE [LARGE SCALE GENOMIC DNA]</scope>
    <source>
        <strain evidence="2 3">DSM 25262</strain>
    </source>
</reference>
<dbReference type="STRING" id="688867.SAMN05660236_3971"/>
<organism evidence="2 3">
    <name type="scientific">Ohtaekwangia koreensis</name>
    <dbReference type="NCBI Taxonomy" id="688867"/>
    <lineage>
        <taxon>Bacteria</taxon>
        <taxon>Pseudomonadati</taxon>
        <taxon>Bacteroidota</taxon>
        <taxon>Cytophagia</taxon>
        <taxon>Cytophagales</taxon>
        <taxon>Fulvivirgaceae</taxon>
        <taxon>Ohtaekwangia</taxon>
    </lineage>
</organism>
<dbReference type="RefSeq" id="WP_079688542.1">
    <property type="nucleotide sequence ID" value="NZ_FUZU01000003.1"/>
</dbReference>
<evidence type="ECO:0000256" key="1">
    <source>
        <dbReference type="SAM" id="MobiDB-lite"/>
    </source>
</evidence>
<sequence length="259" mass="27412">MHTIINGIIVLGSIALCACASSKKVGQSEWAGKPITIDGKLEEWQQPMQYYHAGTKLSYSIRNDGDRLYMCIVAADQNTQTKIALAGFQVALDTAGGKKRHVTLLYPFVGADRSLPPTRESGGRDTVTMEKTIISQSNTIRVKGFNFAKQEEDIPLQNSRGINVVIGWTAEGSLVYELALPFKTFMHTVKGKSLGIQLTVKGLPPVGGISPSSGGMNSGMPPGGPPMGGGPGSGMPSGNTMSEMSADKSLRVAIALANE</sequence>
<gene>
    <name evidence="2" type="ORF">SAMN05660236_3971</name>
</gene>
<dbReference type="AlphaFoldDB" id="A0A1T5M093"/>
<proteinExistence type="predicted"/>
<keyword evidence="3" id="KW-1185">Reference proteome</keyword>